<dbReference type="Proteomes" id="UP000002669">
    <property type="component" value="Unassembled WGS sequence"/>
</dbReference>
<evidence type="ECO:0000256" key="1">
    <source>
        <dbReference type="SAM" id="MobiDB-lite"/>
    </source>
</evidence>
<feature type="chain" id="PRO_5003188383" description="Mid2 domain-containing protein" evidence="3">
    <location>
        <begin position="21"/>
        <end position="256"/>
    </location>
</feature>
<feature type="transmembrane region" description="Helical" evidence="2">
    <location>
        <begin position="182"/>
        <end position="207"/>
    </location>
</feature>
<keyword evidence="2" id="KW-1133">Transmembrane helix</keyword>
<name>E4V5G2_ARTGP</name>
<keyword evidence="3" id="KW-0732">Signal</keyword>
<dbReference type="OrthoDB" id="5390143at2759"/>
<dbReference type="HOGENOM" id="CLU_070374_0_0_1"/>
<organism evidence="5">
    <name type="scientific">Arthroderma gypseum (strain ATCC MYA-4604 / CBS 118893)</name>
    <name type="common">Microsporum gypseum</name>
    <dbReference type="NCBI Taxonomy" id="535722"/>
    <lineage>
        <taxon>Eukaryota</taxon>
        <taxon>Fungi</taxon>
        <taxon>Dikarya</taxon>
        <taxon>Ascomycota</taxon>
        <taxon>Pezizomycotina</taxon>
        <taxon>Eurotiomycetes</taxon>
        <taxon>Eurotiomycetidae</taxon>
        <taxon>Onygenales</taxon>
        <taxon>Arthrodermataceae</taxon>
        <taxon>Nannizzia</taxon>
    </lineage>
</organism>
<dbReference type="EMBL" id="DS989830">
    <property type="protein sequence ID" value="EFR05337.1"/>
    <property type="molecule type" value="Genomic_DNA"/>
</dbReference>
<evidence type="ECO:0000256" key="3">
    <source>
        <dbReference type="SAM" id="SignalP"/>
    </source>
</evidence>
<keyword evidence="5" id="KW-1185">Reference proteome</keyword>
<reference evidence="5" key="1">
    <citation type="journal article" date="2012" name="MBio">
        <title>Comparative genome analysis of Trichophyton rubrum and related dermatophytes reveals candidate genes involved in infection.</title>
        <authorList>
            <person name="Martinez D.A."/>
            <person name="Oliver B.G."/>
            <person name="Graeser Y."/>
            <person name="Goldberg J.M."/>
            <person name="Li W."/>
            <person name="Martinez-Rossi N.M."/>
            <person name="Monod M."/>
            <person name="Shelest E."/>
            <person name="Barton R.C."/>
            <person name="Birch E."/>
            <person name="Brakhage A.A."/>
            <person name="Chen Z."/>
            <person name="Gurr S.J."/>
            <person name="Heiman D."/>
            <person name="Heitman J."/>
            <person name="Kosti I."/>
            <person name="Rossi A."/>
            <person name="Saif S."/>
            <person name="Samalova M."/>
            <person name="Saunders C.W."/>
            <person name="Shea T."/>
            <person name="Summerbell R.C."/>
            <person name="Xu J."/>
            <person name="Young S."/>
            <person name="Zeng Q."/>
            <person name="Birren B.W."/>
            <person name="Cuomo C.A."/>
            <person name="White T.C."/>
        </authorList>
    </citation>
    <scope>NUCLEOTIDE SEQUENCE [LARGE SCALE GENOMIC DNA]</scope>
    <source>
        <strain evidence="5">ATCC MYA-4604 / CBS 118893</strain>
    </source>
</reference>
<proteinExistence type="predicted"/>
<keyword evidence="2" id="KW-0472">Membrane</keyword>
<feature type="compositionally biased region" description="Basic and acidic residues" evidence="1">
    <location>
        <begin position="234"/>
        <end position="244"/>
    </location>
</feature>
<gene>
    <name evidence="4" type="ORF">MGYG_08348</name>
</gene>
<dbReference type="GeneID" id="10024674"/>
<feature type="compositionally biased region" description="Pro residues" evidence="1">
    <location>
        <begin position="247"/>
        <end position="256"/>
    </location>
</feature>
<evidence type="ECO:0000313" key="4">
    <source>
        <dbReference type="EMBL" id="EFR05337.1"/>
    </source>
</evidence>
<evidence type="ECO:0000256" key="2">
    <source>
        <dbReference type="SAM" id="Phobius"/>
    </source>
</evidence>
<protein>
    <recommendedName>
        <fullName evidence="6">Mid2 domain-containing protein</fullName>
    </recommendedName>
</protein>
<dbReference type="eggNOG" id="ENOG502T0AS">
    <property type="taxonomic scope" value="Eukaryota"/>
</dbReference>
<feature type="compositionally biased region" description="Low complexity" evidence="1">
    <location>
        <begin position="145"/>
        <end position="169"/>
    </location>
</feature>
<feature type="region of interest" description="Disordered" evidence="1">
    <location>
        <begin position="145"/>
        <end position="177"/>
    </location>
</feature>
<dbReference type="VEuPathDB" id="FungiDB:MGYG_08348"/>
<evidence type="ECO:0008006" key="6">
    <source>
        <dbReference type="Google" id="ProtNLM"/>
    </source>
</evidence>
<dbReference type="RefSeq" id="XP_003169444.1">
    <property type="nucleotide sequence ID" value="XM_003169396.1"/>
</dbReference>
<feature type="region of interest" description="Disordered" evidence="1">
    <location>
        <begin position="221"/>
        <end position="256"/>
    </location>
</feature>
<sequence>MRSLALTISSFLLTALICAAADIGFLVPPSAGINNNFRDNPQYQTGEIINITWAIDSLAVDLLLVIQLPNEADTPAEKYDDITLQRLFPEKYYRWVVDLEGFDTAKRVLDDKGQVVLFFLISEPGQGQNYTIRSHYFNVTNPASTTASPTTMQSTPATIPISTATTTTPPREDSVTAKSPSAAVIGGAVGGSIGGLLVLAGLAYFVWRHFRNRKTIPGAGGSIMHNRTSQMTMQKHEGWRRSELDSSPPPAIYEVP</sequence>
<dbReference type="OMA" id="MAGQPWV"/>
<dbReference type="AlphaFoldDB" id="E4V5G2"/>
<accession>E4V5G2</accession>
<keyword evidence="2" id="KW-0812">Transmembrane</keyword>
<evidence type="ECO:0000313" key="5">
    <source>
        <dbReference type="Proteomes" id="UP000002669"/>
    </source>
</evidence>
<dbReference type="InParanoid" id="E4V5G2"/>
<feature type="signal peptide" evidence="3">
    <location>
        <begin position="1"/>
        <end position="20"/>
    </location>
</feature>